<proteinExistence type="inferred from homology"/>
<keyword evidence="1 7" id="KW-0004">4Fe-4S</keyword>
<name>A0A7D6BG11_FERL1</name>
<sequence>MELSFCSKYPFTREAKELMSSAKVDDEFQLNELAKRRVVAAIKDGKIPFVSIELDDSQLLMQVASYAVSRVIISLLKSRYYTNRYAIAEAKRAGSYMQSDSDENVLHAAKELGVECEIDGSYGVKFQDYLRYAPKSVDYKLVNKKLAKGIVRLRRDGFVRLLEEAVKMKIESELPLNTDNATAAMKNAADAVKAGIPKEPMPINVPLERGEFPPCIVKLLEDLKTVENLNHTARWALAVYLLNAGMKVDDVVRIFSTSPDFDERVTRYQTEHAMKRGYKVPTCSSMDSYGLCVADCGVKSPLGYRRGRVGRSTA</sequence>
<dbReference type="CDD" id="cd06560">
    <property type="entry name" value="PriL"/>
    <property type="match status" value="1"/>
</dbReference>
<reference evidence="10" key="1">
    <citation type="submission" date="2020-07" db="EMBL/GenBank/DDBJ databases">
        <title>Metabolic diversity and evolutionary history of the archaeal phylum ###Micrarchaeota### uncovered from a freshwater lake metagenome.</title>
        <authorList>
            <person name="Kadnikov V.V."/>
            <person name="Savvichev A.S."/>
            <person name="Mardanov A.V."/>
            <person name="Beletsky A.V."/>
            <person name="Chupakov A.V."/>
            <person name="Kokryatskaya N.M."/>
            <person name="Pimenov N.V."/>
            <person name="Ravin N.V."/>
        </authorList>
    </citation>
    <scope>NUCLEOTIDE SEQUENCE [LARGE SCALE GENOMIC DNA]</scope>
</reference>
<keyword evidence="3 7" id="KW-0235">DNA replication</keyword>
<dbReference type="InterPro" id="IPR023642">
    <property type="entry name" value="DNA_primase_lsu_PriL"/>
</dbReference>
<keyword evidence="4 7" id="KW-0479">Metal-binding</keyword>
<dbReference type="InterPro" id="IPR058560">
    <property type="entry name" value="DNA_primase_C"/>
</dbReference>
<evidence type="ECO:0000256" key="3">
    <source>
        <dbReference type="ARBA" id="ARBA00022705"/>
    </source>
</evidence>
<evidence type="ECO:0000256" key="4">
    <source>
        <dbReference type="ARBA" id="ARBA00022723"/>
    </source>
</evidence>
<dbReference type="GO" id="GO:1990077">
    <property type="term" value="C:primosome complex"/>
    <property type="evidence" value="ECO:0007669"/>
    <property type="project" value="UniProtKB-KW"/>
</dbReference>
<gene>
    <name evidence="7" type="primary">priL</name>
    <name evidence="9" type="ORF">Sv326_0925</name>
</gene>
<keyword evidence="2 7" id="KW-0639">Primosome</keyword>
<evidence type="ECO:0000256" key="6">
    <source>
        <dbReference type="ARBA" id="ARBA00023014"/>
    </source>
</evidence>
<dbReference type="GO" id="GO:0051539">
    <property type="term" value="F:4 iron, 4 sulfur cluster binding"/>
    <property type="evidence" value="ECO:0007669"/>
    <property type="project" value="UniProtKB-UniRule"/>
</dbReference>
<feature type="binding site" evidence="7">
    <location>
        <position position="296"/>
    </location>
    <ligand>
        <name>[4Fe-4S] cluster</name>
        <dbReference type="ChEBI" id="CHEBI:49883"/>
    </ligand>
</feature>
<feature type="binding site" evidence="7">
    <location>
        <position position="215"/>
    </location>
    <ligand>
        <name>[4Fe-4S] cluster</name>
        <dbReference type="ChEBI" id="CHEBI:49883"/>
    </ligand>
</feature>
<evidence type="ECO:0000313" key="10">
    <source>
        <dbReference type="Proteomes" id="UP000510821"/>
    </source>
</evidence>
<dbReference type="Pfam" id="PF04104">
    <property type="entry name" value="DNA_primase_lrg"/>
    <property type="match status" value="1"/>
</dbReference>
<evidence type="ECO:0000313" key="9">
    <source>
        <dbReference type="EMBL" id="QLJ53100.1"/>
    </source>
</evidence>
<comment type="similarity">
    <text evidence="7">Belongs to the eukaryotic-type primase large subunit family.</text>
</comment>
<dbReference type="AlphaFoldDB" id="A0A7D6BG11"/>
<dbReference type="GO" id="GO:0003899">
    <property type="term" value="F:DNA-directed RNA polymerase activity"/>
    <property type="evidence" value="ECO:0007669"/>
    <property type="project" value="InterPro"/>
</dbReference>
<comment type="cofactor">
    <cofactor evidence="7">
        <name>[4Fe-4S] cluster</name>
        <dbReference type="ChEBI" id="CHEBI:49883"/>
    </cofactor>
    <text evidence="7">Binds 1 [4Fe-4S] cluster.</text>
</comment>
<dbReference type="HAMAP" id="MF_00701">
    <property type="entry name" value="DNA_primase_lrg_arc"/>
    <property type="match status" value="1"/>
</dbReference>
<evidence type="ECO:0000256" key="1">
    <source>
        <dbReference type="ARBA" id="ARBA00022485"/>
    </source>
</evidence>
<dbReference type="GO" id="GO:0006269">
    <property type="term" value="P:DNA replication, synthesis of primer"/>
    <property type="evidence" value="ECO:0007669"/>
    <property type="project" value="UniProtKB-UniRule"/>
</dbReference>
<dbReference type="Proteomes" id="UP000510821">
    <property type="component" value="Chromosome"/>
</dbReference>
<evidence type="ECO:0000259" key="8">
    <source>
        <dbReference type="Pfam" id="PF04104"/>
    </source>
</evidence>
<feature type="binding site" evidence="7">
    <location>
        <position position="283"/>
    </location>
    <ligand>
        <name>[4Fe-4S] cluster</name>
        <dbReference type="ChEBI" id="CHEBI:49883"/>
    </ligand>
</feature>
<organism evidence="9 10">
    <name type="scientific">Fermentimicrarchaeum limneticum</name>
    <dbReference type="NCBI Taxonomy" id="2795018"/>
    <lineage>
        <taxon>Archaea</taxon>
        <taxon>Candidatus Micrarchaeota</taxon>
        <taxon>Candidatus Fermentimicrarchaeales</taxon>
        <taxon>Candidatus Fermentimicrarchaeaceae</taxon>
        <taxon>Candidatus Fermentimicrarchaeum</taxon>
    </lineage>
</organism>
<evidence type="ECO:0000256" key="7">
    <source>
        <dbReference type="HAMAP-Rule" id="MF_00701"/>
    </source>
</evidence>
<keyword evidence="5 7" id="KW-0408">Iron</keyword>
<protein>
    <recommendedName>
        <fullName evidence="7">DNA primase large subunit PriL</fullName>
    </recommendedName>
</protein>
<accession>A0A7D6BG11</accession>
<comment type="subunit">
    <text evidence="7">Heterodimer of a small subunit (PriS) and a large subunit (PriL).</text>
</comment>
<comment type="function">
    <text evidence="7">Regulatory subunit of DNA primase, an RNA polymerase that catalyzes the synthesis of short RNA molecules used as primers for DNA polymerase during DNA replication. Stabilizes and modulates the activity of the small subunit, increasing the rate of DNA synthesis, and conferring RNA synthesis capability. The DNA polymerase activity may enable DNA primase to also catalyze primer extension after primer synthesis. May also play a role in DNA repair.</text>
</comment>
<keyword evidence="6 7" id="KW-0411">Iron-sulfur</keyword>
<feature type="domain" description="DNA primase large subunit C-terminal" evidence="8">
    <location>
        <begin position="208"/>
        <end position="293"/>
    </location>
</feature>
<dbReference type="SUPFAM" id="SSF140914">
    <property type="entry name" value="PriB N-terminal domain-like"/>
    <property type="match status" value="1"/>
</dbReference>
<dbReference type="KEGG" id="flt:Sv326_0925"/>
<dbReference type="GO" id="GO:0046872">
    <property type="term" value="F:metal ion binding"/>
    <property type="evidence" value="ECO:0007669"/>
    <property type="project" value="UniProtKB-KW"/>
</dbReference>
<dbReference type="EMBL" id="CP058998">
    <property type="protein sequence ID" value="QLJ53100.1"/>
    <property type="molecule type" value="Genomic_DNA"/>
</dbReference>
<evidence type="ECO:0000256" key="2">
    <source>
        <dbReference type="ARBA" id="ARBA00022515"/>
    </source>
</evidence>
<feature type="binding site" evidence="7">
    <location>
        <position position="292"/>
    </location>
    <ligand>
        <name>[4Fe-4S] cluster</name>
        <dbReference type="ChEBI" id="CHEBI:49883"/>
    </ligand>
</feature>
<evidence type="ECO:0000256" key="5">
    <source>
        <dbReference type="ARBA" id="ARBA00023004"/>
    </source>
</evidence>